<gene>
    <name evidence="12" type="ORF">FCM35_KLT21667</name>
</gene>
<evidence type="ECO:0000256" key="8">
    <source>
        <dbReference type="SAM" id="MobiDB-lite"/>
    </source>
</evidence>
<dbReference type="InterPro" id="IPR032010">
    <property type="entry name" value="APD1-4_M"/>
</dbReference>
<dbReference type="GO" id="GO:0000301">
    <property type="term" value="P:retrograde transport, vesicle recycling within Golgi"/>
    <property type="evidence" value="ECO:0007669"/>
    <property type="project" value="TreeGrafter"/>
</dbReference>
<feature type="region of interest" description="Disordered" evidence="8">
    <location>
        <begin position="609"/>
        <end position="666"/>
    </location>
</feature>
<feature type="region of interest" description="Disordered" evidence="8">
    <location>
        <begin position="471"/>
        <end position="552"/>
    </location>
</feature>
<feature type="compositionally biased region" description="Low complexity" evidence="8">
    <location>
        <begin position="1"/>
        <end position="18"/>
    </location>
</feature>
<feature type="transmembrane region" description="Helical" evidence="9">
    <location>
        <begin position="1023"/>
        <end position="1043"/>
    </location>
</feature>
<feature type="region of interest" description="Disordered" evidence="8">
    <location>
        <begin position="569"/>
        <end position="592"/>
    </location>
</feature>
<feature type="coiled-coil region" evidence="7">
    <location>
        <begin position="801"/>
        <end position="969"/>
    </location>
</feature>
<proteinExistence type="predicted"/>
<feature type="domain" description="E3 ubiquitin-protein ligase APD1-4 N-terminal" evidence="10">
    <location>
        <begin position="116"/>
        <end position="184"/>
    </location>
</feature>
<feature type="coiled-coil region" evidence="7">
    <location>
        <begin position="666"/>
        <end position="775"/>
    </location>
</feature>
<dbReference type="Pfam" id="PF16040">
    <property type="entry name" value="APD1-4_N"/>
    <property type="match status" value="1"/>
</dbReference>
<keyword evidence="13" id="KW-1185">Reference proteome</keyword>
<evidence type="ECO:0000256" key="1">
    <source>
        <dbReference type="ARBA" id="ARBA00004194"/>
    </source>
</evidence>
<comment type="caution">
    <text evidence="12">The sequence shown here is derived from an EMBL/GenBank/DDBJ whole genome shotgun (WGS) entry which is preliminary data.</text>
</comment>
<feature type="compositionally biased region" description="Basic and acidic residues" evidence="8">
    <location>
        <begin position="512"/>
        <end position="524"/>
    </location>
</feature>
<evidence type="ECO:0000313" key="13">
    <source>
        <dbReference type="Proteomes" id="UP000623129"/>
    </source>
</evidence>
<evidence type="ECO:0000256" key="2">
    <source>
        <dbReference type="ARBA" id="ARBA00022692"/>
    </source>
</evidence>
<dbReference type="InterPro" id="IPR019177">
    <property type="entry name" value="Golgin_subfamily_A_member_5"/>
</dbReference>
<dbReference type="AlphaFoldDB" id="A0A833RHR9"/>
<dbReference type="Pfam" id="PF09787">
    <property type="entry name" value="Golgin_A5"/>
    <property type="match status" value="1"/>
</dbReference>
<evidence type="ECO:0000259" key="11">
    <source>
        <dbReference type="Pfam" id="PF16041"/>
    </source>
</evidence>
<dbReference type="InterPro" id="IPR013083">
    <property type="entry name" value="Znf_RING/FYVE/PHD"/>
</dbReference>
<dbReference type="EMBL" id="SWLB01000009">
    <property type="protein sequence ID" value="KAF3335063.1"/>
    <property type="molecule type" value="Genomic_DNA"/>
</dbReference>
<sequence>MAEASSSTSSITDNSNSDGNVSSPAPAVQDRQTQQQSISYHVSISLSDVVSSADREEALSCLVILLTFWFFASMTLILGVYGSSEIMLGPNASRLIQANSILVQDIKANEATQNKLMVYGFHKLPPLNVPVFWSETNNISISPSFHKNWVYYLNEGSEVNISYVVNYEGSYPLNLIIAEGKEELLRWIGNPSEPSNTLSWNLIDGNGTVSQKIEKASEYFIAVGNLNNLPVEVQLEFKISSILYNTTGASYTCPLKNRQCTLKLFMLKPAFAILSTGQIKESDAFYVSLSYGPRWIVYFIGSALITVLLLIIYKIVNKLLRNHHAVYEAPANNDQRTPLLTNKDDDNLSLGSSYESVSHDEEEIEEWLKMEAAKSLEEGGSFHLCAICCDAPRDCFFLPCGHSATCYACGESSSFSDLHSSLSLSLSFSTKLPLAASSNSLRSSTMASWLKAAEDLFEVVDRRAKVVVNELSNEQTDSQSSGTTSIAQEGQTRKTRSKEKLKISSNESSRPVADRKIKRIERIRPSPSDQSLTKDATSTNDSVPVTDLKDTETVDSGNIAALTPLTDIPISSENTTSLTDGPKDEVSKADVATETAAASQVAEVDKQAASAVSQEKKEPEIVEVESGVDSKEVERENVSEKGRGAPKLSDQQENKSESTPMKVQDQLEERERCASYESHIKQLEQDLSVYKLESSRSESNMADALSAKNAEIEALHSSIESLKKQVAASEVKLSSLQEDMENNKYSRELTETRVIQALREELSLAERRAEEERIAHNATKMAAVEREVELEHRAVEASNALARIQRASEESTSRAAELEHKVALLEVECGSLQQELQEMEAKNRRAQKKPSEDANQLLQMQAWQEEVERARQSQREAENKISSLEAELQKMRVEMAGMKRDAEHYSRQEHIELEKRYRELTDLLYHKQTQLESMASEKAALEFQLEKELRRLQEAQARVEAERSRAVRRTHSSWEEDADIKSFEPLPLHHRHMEAASKQLHKAAKILDSGAVRATRFLWRYPVARVILLFYLVFVHLFLMYLMHRLQEQEVAASLALGNTSLP</sequence>
<evidence type="ECO:0000256" key="6">
    <source>
        <dbReference type="ARBA" id="ARBA00023136"/>
    </source>
</evidence>
<evidence type="ECO:0000256" key="7">
    <source>
        <dbReference type="SAM" id="Coils"/>
    </source>
</evidence>
<keyword evidence="2 9" id="KW-0812">Transmembrane</keyword>
<evidence type="ECO:0000256" key="3">
    <source>
        <dbReference type="ARBA" id="ARBA00022989"/>
    </source>
</evidence>
<feature type="compositionally biased region" description="Basic and acidic residues" evidence="8">
    <location>
        <begin position="628"/>
        <end position="643"/>
    </location>
</feature>
<accession>A0A833RHR9</accession>
<dbReference type="PANTHER" id="PTHR13815">
    <property type="entry name" value="GOLGIN-84"/>
    <property type="match status" value="1"/>
</dbReference>
<evidence type="ECO:0000313" key="12">
    <source>
        <dbReference type="EMBL" id="KAF3335063.1"/>
    </source>
</evidence>
<keyword evidence="3 9" id="KW-1133">Transmembrane helix</keyword>
<dbReference type="PANTHER" id="PTHR13815:SF7">
    <property type="entry name" value="GOLGIN SUBFAMILY A MEMBER 5"/>
    <property type="match status" value="1"/>
</dbReference>
<evidence type="ECO:0000256" key="9">
    <source>
        <dbReference type="SAM" id="Phobius"/>
    </source>
</evidence>
<evidence type="ECO:0000256" key="5">
    <source>
        <dbReference type="ARBA" id="ARBA00023054"/>
    </source>
</evidence>
<reference evidence="12" key="1">
    <citation type="submission" date="2020-01" db="EMBL/GenBank/DDBJ databases">
        <title>Genome sequence of Kobresia littledalei, the first chromosome-level genome in the family Cyperaceae.</title>
        <authorList>
            <person name="Qu G."/>
        </authorList>
    </citation>
    <scope>NUCLEOTIDE SEQUENCE</scope>
    <source>
        <strain evidence="12">C.B.Clarke</strain>
        <tissue evidence="12">Leaf</tissue>
    </source>
</reference>
<feature type="compositionally biased region" description="Polar residues" evidence="8">
    <location>
        <begin position="471"/>
        <end position="490"/>
    </location>
</feature>
<evidence type="ECO:0000259" key="10">
    <source>
        <dbReference type="Pfam" id="PF16040"/>
    </source>
</evidence>
<feature type="compositionally biased region" description="Polar residues" evidence="8">
    <location>
        <begin position="569"/>
        <end position="579"/>
    </location>
</feature>
<feature type="compositionally biased region" description="Polar residues" evidence="8">
    <location>
        <begin position="527"/>
        <end position="543"/>
    </location>
</feature>
<dbReference type="Pfam" id="PF16041">
    <property type="entry name" value="APD1-4_M"/>
    <property type="match status" value="1"/>
</dbReference>
<feature type="transmembrane region" description="Helical" evidence="9">
    <location>
        <begin position="61"/>
        <end position="81"/>
    </location>
</feature>
<keyword evidence="4" id="KW-0333">Golgi apparatus</keyword>
<keyword evidence="6 9" id="KW-0472">Membrane</keyword>
<name>A0A833RHR9_9POAL</name>
<dbReference type="GO" id="GO:0031985">
    <property type="term" value="C:Golgi cisterna"/>
    <property type="evidence" value="ECO:0007669"/>
    <property type="project" value="TreeGrafter"/>
</dbReference>
<evidence type="ECO:0000256" key="4">
    <source>
        <dbReference type="ARBA" id="ARBA00023034"/>
    </source>
</evidence>
<feature type="region of interest" description="Disordered" evidence="8">
    <location>
        <begin position="1"/>
        <end position="32"/>
    </location>
</feature>
<dbReference type="Gene3D" id="3.30.40.10">
    <property type="entry name" value="Zinc/RING finger domain, C3HC4 (zinc finger)"/>
    <property type="match status" value="1"/>
</dbReference>
<dbReference type="OrthoDB" id="248903at2759"/>
<dbReference type="Pfam" id="PF13920">
    <property type="entry name" value="zf-C3HC4_3"/>
    <property type="match status" value="1"/>
</dbReference>
<protein>
    <submittedName>
        <fullName evidence="12">Golgin-84 isoform X2</fullName>
    </submittedName>
</protein>
<comment type="subcellular location">
    <subcellularLocation>
        <location evidence="1">Golgi apparatus membrane</location>
        <topology evidence="1">Single-pass membrane protein</topology>
    </subcellularLocation>
</comment>
<feature type="domain" description="E3 ubiquitin-protein ligase APD1-4 middle" evidence="11">
    <location>
        <begin position="209"/>
        <end position="311"/>
    </location>
</feature>
<keyword evidence="5 7" id="KW-0175">Coiled coil</keyword>
<dbReference type="Proteomes" id="UP000623129">
    <property type="component" value="Unassembled WGS sequence"/>
</dbReference>
<feature type="transmembrane region" description="Helical" evidence="9">
    <location>
        <begin position="295"/>
        <end position="313"/>
    </location>
</feature>
<dbReference type="InterPro" id="IPR032008">
    <property type="entry name" value="APD1-4_N"/>
</dbReference>
<organism evidence="12 13">
    <name type="scientific">Carex littledalei</name>
    <dbReference type="NCBI Taxonomy" id="544730"/>
    <lineage>
        <taxon>Eukaryota</taxon>
        <taxon>Viridiplantae</taxon>
        <taxon>Streptophyta</taxon>
        <taxon>Embryophyta</taxon>
        <taxon>Tracheophyta</taxon>
        <taxon>Spermatophyta</taxon>
        <taxon>Magnoliopsida</taxon>
        <taxon>Liliopsida</taxon>
        <taxon>Poales</taxon>
        <taxon>Cyperaceae</taxon>
        <taxon>Cyperoideae</taxon>
        <taxon>Cariceae</taxon>
        <taxon>Carex</taxon>
        <taxon>Carex subgen. Euthyceras</taxon>
    </lineage>
</organism>
<dbReference type="GO" id="GO:0007030">
    <property type="term" value="P:Golgi organization"/>
    <property type="evidence" value="ECO:0007669"/>
    <property type="project" value="InterPro"/>
</dbReference>
<dbReference type="GO" id="GO:0000139">
    <property type="term" value="C:Golgi membrane"/>
    <property type="evidence" value="ECO:0007669"/>
    <property type="project" value="UniProtKB-SubCell"/>
</dbReference>